<dbReference type="Gene3D" id="3.40.30.10">
    <property type="entry name" value="Glutaredoxin"/>
    <property type="match status" value="1"/>
</dbReference>
<evidence type="ECO:0000313" key="12">
    <source>
        <dbReference type="Proteomes" id="UP000749559"/>
    </source>
</evidence>
<dbReference type="InterPro" id="IPR010987">
    <property type="entry name" value="Glutathione-S-Trfase_C-like"/>
</dbReference>
<name>A0A8S4NLM7_OWEFU</name>
<dbReference type="FunFam" id="3.40.30.10:FF:000019">
    <property type="entry name" value="Glutathione S-transferase Mu"/>
    <property type="match status" value="1"/>
</dbReference>
<evidence type="ECO:0000256" key="4">
    <source>
        <dbReference type="ARBA" id="ARBA00011738"/>
    </source>
</evidence>
<reference evidence="11" key="1">
    <citation type="submission" date="2022-03" db="EMBL/GenBank/DDBJ databases">
        <authorList>
            <person name="Martin C."/>
        </authorList>
    </citation>
    <scope>NUCLEOTIDE SEQUENCE</scope>
</reference>
<dbReference type="InterPro" id="IPR036249">
    <property type="entry name" value="Thioredoxin-like_sf"/>
</dbReference>
<evidence type="ECO:0000259" key="9">
    <source>
        <dbReference type="PROSITE" id="PS50404"/>
    </source>
</evidence>
<evidence type="ECO:0000259" key="10">
    <source>
        <dbReference type="PROSITE" id="PS50405"/>
    </source>
</evidence>
<evidence type="ECO:0000256" key="7">
    <source>
        <dbReference type="ARBA" id="ARBA00047960"/>
    </source>
</evidence>
<dbReference type="Pfam" id="PF02798">
    <property type="entry name" value="GST_N"/>
    <property type="match status" value="1"/>
</dbReference>
<feature type="domain" description="GST C-terminal" evidence="10">
    <location>
        <begin position="90"/>
        <end position="210"/>
    </location>
</feature>
<dbReference type="Pfam" id="PF14497">
    <property type="entry name" value="GST_C_3"/>
    <property type="match status" value="1"/>
</dbReference>
<dbReference type="SFLD" id="SFLDS00019">
    <property type="entry name" value="Glutathione_Transferase_(cytos"/>
    <property type="match status" value="1"/>
</dbReference>
<feature type="domain" description="GST N-terminal" evidence="9">
    <location>
        <begin position="1"/>
        <end position="88"/>
    </location>
</feature>
<keyword evidence="6" id="KW-0808">Transferase</keyword>
<comment type="similarity">
    <text evidence="3">Belongs to the GST superfamily. Mu family.</text>
</comment>
<comment type="subunit">
    <text evidence="4">Homodimer.</text>
</comment>
<dbReference type="PROSITE" id="PS50405">
    <property type="entry name" value="GST_CTER"/>
    <property type="match status" value="1"/>
</dbReference>
<proteinExistence type="inferred from homology"/>
<comment type="function">
    <text evidence="1">GST isoenzymes appear to play a central role in the parasite detoxification system. Other functions are also suspected including a role in increasing the solubility of haematin in the parasite gut.</text>
</comment>
<evidence type="ECO:0000256" key="5">
    <source>
        <dbReference type="ARBA" id="ARBA00012452"/>
    </source>
</evidence>
<evidence type="ECO:0000256" key="8">
    <source>
        <dbReference type="ARBA" id="ARBA00081375"/>
    </source>
</evidence>
<evidence type="ECO:0000256" key="2">
    <source>
        <dbReference type="ARBA" id="ARBA00003701"/>
    </source>
</evidence>
<organism evidence="11 12">
    <name type="scientific">Owenia fusiformis</name>
    <name type="common">Polychaete worm</name>
    <dbReference type="NCBI Taxonomy" id="6347"/>
    <lineage>
        <taxon>Eukaryota</taxon>
        <taxon>Metazoa</taxon>
        <taxon>Spiralia</taxon>
        <taxon>Lophotrochozoa</taxon>
        <taxon>Annelida</taxon>
        <taxon>Polychaeta</taxon>
        <taxon>Sedentaria</taxon>
        <taxon>Canalipalpata</taxon>
        <taxon>Sabellida</taxon>
        <taxon>Oweniida</taxon>
        <taxon>Oweniidae</taxon>
        <taxon>Owenia</taxon>
    </lineage>
</organism>
<gene>
    <name evidence="11" type="ORF">OFUS_LOCUS8950</name>
</gene>
<dbReference type="SFLD" id="SFLDG01205">
    <property type="entry name" value="AMPS.1"/>
    <property type="match status" value="1"/>
</dbReference>
<sequence>MPVIFAYWKIRGLAQAVRLLLNYVGEEFEDKMYECGPAPDFSRECWYKEKYTLGLDFPNLPYYIDGDIKITQSNAILRTIARKHNLCGTTDLERAHCDMMADQAMDFRNGFVRLCYNPKYNEEMRAQYLKELPEKFLNSFSKYLGEKPYFCGENLTFVDFHMYELLDQHKVFEPTILNNYANLQAFTARFEALPEIKKYMASDKFMRRPINNPIAGFK</sequence>
<evidence type="ECO:0000313" key="11">
    <source>
        <dbReference type="EMBL" id="CAH1782508.1"/>
    </source>
</evidence>
<dbReference type="Gene3D" id="1.20.1050.10">
    <property type="match status" value="1"/>
</dbReference>
<dbReference type="GO" id="GO:0004364">
    <property type="term" value="F:glutathione transferase activity"/>
    <property type="evidence" value="ECO:0007669"/>
    <property type="project" value="UniProtKB-EC"/>
</dbReference>
<dbReference type="FunFam" id="1.20.1050.10:FF:000003">
    <property type="entry name" value="Glutathione S-transferase 2"/>
    <property type="match status" value="1"/>
</dbReference>
<comment type="caution">
    <text evidence="11">The sequence shown here is derived from an EMBL/GenBank/DDBJ whole genome shotgun (WGS) entry which is preliminary data.</text>
</comment>
<dbReference type="InterPro" id="IPR004045">
    <property type="entry name" value="Glutathione_S-Trfase_N"/>
</dbReference>
<dbReference type="GO" id="GO:0006749">
    <property type="term" value="P:glutathione metabolic process"/>
    <property type="evidence" value="ECO:0007669"/>
    <property type="project" value="TreeGrafter"/>
</dbReference>
<dbReference type="PANTHER" id="PTHR11571">
    <property type="entry name" value="GLUTATHIONE S-TRANSFERASE"/>
    <property type="match status" value="1"/>
</dbReference>
<dbReference type="InterPro" id="IPR040079">
    <property type="entry name" value="Glutathione_S-Trfase"/>
</dbReference>
<dbReference type="SFLD" id="SFLDG00363">
    <property type="entry name" value="AMPS_(cytGST):_Alpha-__Mu-__Pi"/>
    <property type="match status" value="1"/>
</dbReference>
<dbReference type="PANTHER" id="PTHR11571:SF222">
    <property type="entry name" value="GLUTATHIONE TRANSFERASE"/>
    <property type="match status" value="1"/>
</dbReference>
<dbReference type="InterPro" id="IPR003081">
    <property type="entry name" value="GST_mu"/>
</dbReference>
<dbReference type="Proteomes" id="UP000749559">
    <property type="component" value="Unassembled WGS sequence"/>
</dbReference>
<dbReference type="AlphaFoldDB" id="A0A8S4NLM7"/>
<dbReference type="PRINTS" id="PR01267">
    <property type="entry name" value="GSTRNSFRASEM"/>
</dbReference>
<evidence type="ECO:0000256" key="3">
    <source>
        <dbReference type="ARBA" id="ARBA00005861"/>
    </source>
</evidence>
<accession>A0A8S4NLM7</accession>
<dbReference type="SUPFAM" id="SSF47616">
    <property type="entry name" value="GST C-terminal domain-like"/>
    <property type="match status" value="1"/>
</dbReference>
<dbReference type="OrthoDB" id="4951845at2759"/>
<comment type="function">
    <text evidence="2">Conjugation of reduced glutathione to a wide number of exogenous and endogenous hydrophobic electrophiles.</text>
</comment>
<evidence type="ECO:0000256" key="1">
    <source>
        <dbReference type="ARBA" id="ARBA00002446"/>
    </source>
</evidence>
<dbReference type="EMBL" id="CAIIXF020000005">
    <property type="protein sequence ID" value="CAH1782508.1"/>
    <property type="molecule type" value="Genomic_DNA"/>
</dbReference>
<dbReference type="InterPro" id="IPR004046">
    <property type="entry name" value="GST_C"/>
</dbReference>
<dbReference type="InterPro" id="IPR036282">
    <property type="entry name" value="Glutathione-S-Trfase_C_sf"/>
</dbReference>
<comment type="catalytic activity">
    <reaction evidence="7">
        <text>RX + glutathione = an S-substituted glutathione + a halide anion + H(+)</text>
        <dbReference type="Rhea" id="RHEA:16437"/>
        <dbReference type="ChEBI" id="CHEBI:15378"/>
        <dbReference type="ChEBI" id="CHEBI:16042"/>
        <dbReference type="ChEBI" id="CHEBI:17792"/>
        <dbReference type="ChEBI" id="CHEBI:57925"/>
        <dbReference type="ChEBI" id="CHEBI:90779"/>
        <dbReference type="EC" id="2.5.1.18"/>
    </reaction>
</comment>
<protein>
    <recommendedName>
        <fullName evidence="5">glutathione transferase</fullName>
        <ecNumber evidence="5">2.5.1.18</ecNumber>
    </recommendedName>
    <alternativeName>
        <fullName evidence="8">GST class-mu</fullName>
    </alternativeName>
</protein>
<dbReference type="CDD" id="cd03075">
    <property type="entry name" value="GST_N_Mu"/>
    <property type="match status" value="1"/>
</dbReference>
<dbReference type="InterPro" id="IPR050213">
    <property type="entry name" value="GST_superfamily"/>
</dbReference>
<evidence type="ECO:0000256" key="6">
    <source>
        <dbReference type="ARBA" id="ARBA00022679"/>
    </source>
</evidence>
<dbReference type="EC" id="2.5.1.18" evidence="5"/>
<keyword evidence="12" id="KW-1185">Reference proteome</keyword>
<dbReference type="SUPFAM" id="SSF52833">
    <property type="entry name" value="Thioredoxin-like"/>
    <property type="match status" value="1"/>
</dbReference>
<dbReference type="PROSITE" id="PS50404">
    <property type="entry name" value="GST_NTER"/>
    <property type="match status" value="1"/>
</dbReference>